<accession>A0A8C6D0X3</accession>
<evidence type="ECO:0000256" key="1">
    <source>
        <dbReference type="SAM" id="MobiDB-lite"/>
    </source>
</evidence>
<protein>
    <recommendedName>
        <fullName evidence="2">TFIIS central domain-containing protein</fullName>
    </recommendedName>
</protein>
<feature type="region of interest" description="Disordered" evidence="1">
    <location>
        <begin position="465"/>
        <end position="528"/>
    </location>
</feature>
<name>A0A8C6D0X3_MOSMO</name>
<feature type="region of interest" description="Disordered" evidence="1">
    <location>
        <begin position="579"/>
        <end position="639"/>
    </location>
</feature>
<dbReference type="Pfam" id="PF07500">
    <property type="entry name" value="TFIIS_M"/>
    <property type="match status" value="1"/>
</dbReference>
<dbReference type="GO" id="GO:0005634">
    <property type="term" value="C:nucleus"/>
    <property type="evidence" value="ECO:0007669"/>
    <property type="project" value="TreeGrafter"/>
</dbReference>
<dbReference type="PANTHER" id="PTHR11477">
    <property type="entry name" value="TRANSCRIPTION FACTOR S-II ZINC FINGER DOMAIN-CONTAINING PROTEIN"/>
    <property type="match status" value="1"/>
</dbReference>
<reference evidence="3" key="1">
    <citation type="submission" date="2025-08" db="UniProtKB">
        <authorList>
            <consortium name="Ensembl"/>
        </authorList>
    </citation>
    <scope>IDENTIFICATION</scope>
</reference>
<dbReference type="SMART" id="SM00510">
    <property type="entry name" value="TFS2M"/>
    <property type="match status" value="1"/>
</dbReference>
<dbReference type="Proteomes" id="UP000694544">
    <property type="component" value="Unplaced"/>
</dbReference>
<dbReference type="InterPro" id="IPR036575">
    <property type="entry name" value="TFIIS_cen_dom_sf"/>
</dbReference>
<organism evidence="3 4">
    <name type="scientific">Moschus moschiferus</name>
    <name type="common">Siberian musk deer</name>
    <name type="synonym">Moschus sibiricus</name>
    <dbReference type="NCBI Taxonomy" id="68415"/>
    <lineage>
        <taxon>Eukaryota</taxon>
        <taxon>Metazoa</taxon>
        <taxon>Chordata</taxon>
        <taxon>Craniata</taxon>
        <taxon>Vertebrata</taxon>
        <taxon>Euteleostomi</taxon>
        <taxon>Mammalia</taxon>
        <taxon>Eutheria</taxon>
        <taxon>Laurasiatheria</taxon>
        <taxon>Artiodactyla</taxon>
        <taxon>Ruminantia</taxon>
        <taxon>Pecora</taxon>
        <taxon>Moschidae</taxon>
        <taxon>Moschus</taxon>
    </lineage>
</organism>
<dbReference type="Gene3D" id="1.10.472.30">
    <property type="entry name" value="Transcription elongation factor S-II, central domain"/>
    <property type="match status" value="1"/>
</dbReference>
<evidence type="ECO:0000313" key="3">
    <source>
        <dbReference type="Ensembl" id="ENSMMSP00000007005.1"/>
    </source>
</evidence>
<proteinExistence type="predicted"/>
<keyword evidence="4" id="KW-1185">Reference proteome</keyword>
<evidence type="ECO:0000313" key="4">
    <source>
        <dbReference type="Proteomes" id="UP000694544"/>
    </source>
</evidence>
<dbReference type="Ensembl" id="ENSMMST00000007755.1">
    <property type="protein sequence ID" value="ENSMMSP00000007005.1"/>
    <property type="gene ID" value="ENSMMSG00000005389.1"/>
</dbReference>
<evidence type="ECO:0000259" key="2">
    <source>
        <dbReference type="PROSITE" id="PS51321"/>
    </source>
</evidence>
<dbReference type="PROSITE" id="PS51321">
    <property type="entry name" value="TFIIS_CENTRAL"/>
    <property type="match status" value="1"/>
</dbReference>
<feature type="domain" description="TFIIS central" evidence="2">
    <location>
        <begin position="34"/>
        <end position="166"/>
    </location>
</feature>
<dbReference type="AlphaFoldDB" id="A0A8C6D0X3"/>
<dbReference type="SUPFAM" id="SSF46942">
    <property type="entry name" value="Elongation factor TFIIS domain 2"/>
    <property type="match status" value="1"/>
</dbReference>
<dbReference type="GeneTree" id="ENSGT00940000162194"/>
<dbReference type="Pfam" id="PF07744">
    <property type="entry name" value="SPOC"/>
    <property type="match status" value="1"/>
</dbReference>
<dbReference type="GO" id="GO:0006351">
    <property type="term" value="P:DNA-templated transcription"/>
    <property type="evidence" value="ECO:0007669"/>
    <property type="project" value="InterPro"/>
</dbReference>
<dbReference type="PANTHER" id="PTHR11477:SF18">
    <property type="entry name" value="SPOC DOMAIN-CONTAINING PROTEIN 1"/>
    <property type="match status" value="1"/>
</dbReference>
<reference evidence="3" key="2">
    <citation type="submission" date="2025-09" db="UniProtKB">
        <authorList>
            <consortium name="Ensembl"/>
        </authorList>
    </citation>
    <scope>IDENTIFICATION</scope>
</reference>
<sequence>MWPWQAPCLLRAAVTICEWGIIPVPHRVRGDGFMWENVQGRNRSWPKPCSPPCSLSGSVPCLRDHPDLVFNEKVVEGIAAGIEAALFNLTQATNGRYKTKYRSLLFNLRDPRNPELFLKVVHGAVTPHGLVRMSSVQLAPQELARWRDQEQKRGLKIIEQLQKEPRSLPASKLTHKGEVEILRDMDQTLTLEDLGPMVSIDGGPPALPATSKDSTEQQEHHFLDPSCRICMDWKPSCEQPGSLKAARRIGNDAFQRAPRAAGEALMTCSTWPRLSIPPSRLQMPAGLTKALPSQLPWEGSLDMFCIKRFRVKAQLVSGHSCRLIQALPQVIRSASCIAPDAVWDFLASICPAEAKDICVVRLCPQSSRDTQNCHMLYSYLNNKQRHGLAAMEQVRVVLLPLPAFQPLPSRLRSLGGPGLEATHSSLLLAVLLPQTGLPAPPGSGALRAKVRKTVSFNRKVEMRCYQPEGKGPHVAPRGSPSPGGAVQPSQGKDSLAPRGVCAWQRPRRGRGSLWGEPETWQGPGRGPWPPKPGWCQSWHPYSASPAGRDQHRHRASCPNQALLQHLESLVAMTQQLQASLMSPRREELSQPSAQPPTAPGTLGLLCQPPAAPEPPGPALDSSLGPTRGAGTDSPLPGET</sequence>
<dbReference type="InterPro" id="IPR003618">
    <property type="entry name" value="TFIIS_cen_dom"/>
</dbReference>
<dbReference type="InterPro" id="IPR012921">
    <property type="entry name" value="SPOC_C"/>
</dbReference>